<comment type="caution">
    <text evidence="4">The sequence shown here is derived from an EMBL/GenBank/DDBJ whole genome shotgun (WGS) entry which is preliminary data.</text>
</comment>
<name>A0AAE0FVB2_9CHLO</name>
<dbReference type="GO" id="GO:0004674">
    <property type="term" value="F:protein serine/threonine kinase activity"/>
    <property type="evidence" value="ECO:0007669"/>
    <property type="project" value="TreeGrafter"/>
</dbReference>
<accession>A0AAE0FVB2</accession>
<dbReference type="Proteomes" id="UP001190700">
    <property type="component" value="Unassembled WGS sequence"/>
</dbReference>
<dbReference type="InterPro" id="IPR000719">
    <property type="entry name" value="Prot_kinase_dom"/>
</dbReference>
<reference evidence="4 5" key="1">
    <citation type="journal article" date="2015" name="Genome Biol. Evol.">
        <title>Comparative Genomics of a Bacterivorous Green Alga Reveals Evolutionary Causalities and Consequences of Phago-Mixotrophic Mode of Nutrition.</title>
        <authorList>
            <person name="Burns J.A."/>
            <person name="Paasch A."/>
            <person name="Narechania A."/>
            <person name="Kim E."/>
        </authorList>
    </citation>
    <scope>NUCLEOTIDE SEQUENCE [LARGE SCALE GENOMIC DNA]</scope>
    <source>
        <strain evidence="4 5">PLY_AMNH</strain>
    </source>
</reference>
<proteinExistence type="predicted"/>
<keyword evidence="1" id="KW-0547">Nucleotide-binding</keyword>
<evidence type="ECO:0000256" key="2">
    <source>
        <dbReference type="ARBA" id="ARBA00022840"/>
    </source>
</evidence>
<evidence type="ECO:0000313" key="5">
    <source>
        <dbReference type="Proteomes" id="UP001190700"/>
    </source>
</evidence>
<dbReference type="FunFam" id="1.10.510.10:FF:000421">
    <property type="entry name" value="Serine/threonine-protein kinase PAK 6"/>
    <property type="match status" value="1"/>
</dbReference>
<dbReference type="SMART" id="SM00220">
    <property type="entry name" value="S_TKc"/>
    <property type="match status" value="1"/>
</dbReference>
<dbReference type="PANTHER" id="PTHR48012:SF18">
    <property type="entry name" value="HAPPYHOUR, ISOFORM A"/>
    <property type="match status" value="1"/>
</dbReference>
<dbReference type="AlphaFoldDB" id="A0AAE0FVB2"/>
<evidence type="ECO:0000259" key="3">
    <source>
        <dbReference type="PROSITE" id="PS50011"/>
    </source>
</evidence>
<feature type="domain" description="Protein kinase" evidence="3">
    <location>
        <begin position="12"/>
        <end position="266"/>
    </location>
</feature>
<dbReference type="Pfam" id="PF00069">
    <property type="entry name" value="Pkinase"/>
    <property type="match status" value="1"/>
</dbReference>
<organism evidence="4 5">
    <name type="scientific">Cymbomonas tetramitiformis</name>
    <dbReference type="NCBI Taxonomy" id="36881"/>
    <lineage>
        <taxon>Eukaryota</taxon>
        <taxon>Viridiplantae</taxon>
        <taxon>Chlorophyta</taxon>
        <taxon>Pyramimonadophyceae</taxon>
        <taxon>Pyramimonadales</taxon>
        <taxon>Pyramimonadaceae</taxon>
        <taxon>Cymbomonas</taxon>
    </lineage>
</organism>
<dbReference type="InterPro" id="IPR050629">
    <property type="entry name" value="STE20/SPS1-PAK"/>
</dbReference>
<dbReference type="GO" id="GO:0035556">
    <property type="term" value="P:intracellular signal transduction"/>
    <property type="evidence" value="ECO:0007669"/>
    <property type="project" value="TreeGrafter"/>
</dbReference>
<dbReference type="SUPFAM" id="SSF56112">
    <property type="entry name" value="Protein kinase-like (PK-like)"/>
    <property type="match status" value="1"/>
</dbReference>
<dbReference type="EMBL" id="LGRX02012853">
    <property type="protein sequence ID" value="KAK3266741.1"/>
    <property type="molecule type" value="Genomic_DNA"/>
</dbReference>
<dbReference type="PROSITE" id="PS50011">
    <property type="entry name" value="PROTEIN_KINASE_DOM"/>
    <property type="match status" value="1"/>
</dbReference>
<keyword evidence="5" id="KW-1185">Reference proteome</keyword>
<sequence length="328" mass="37244">MEEKEDDPRDHYEFLEEIGKGSCGVVYKARCRKTSELVAVKILPLSEADECFDEISREIEMLHECSHPNVVRYLGRYRGHSHLCIVMEYCVGGNVSDLMHATGSPLEEAQIAFICHETLKGLEYLHAMGKVHRDIKCSNILLTEKGEVKLADFGVAAQLTRTMSKRNTFIGTPHWMAPEVIQESRYDGLVDIWALGISAIEMAEMQPPRWSIHPMRVIFMISREPPPSLQDRERWSLAFHHFVAQCLVKDNRSRATGDKLLQTKFITNNKACSLPAASQPVLLRPTGACALQRTLASPCTATHSRLRPRHSHGEESMAWFWMLFQISL</sequence>
<dbReference type="GO" id="GO:0005737">
    <property type="term" value="C:cytoplasm"/>
    <property type="evidence" value="ECO:0007669"/>
    <property type="project" value="TreeGrafter"/>
</dbReference>
<dbReference type="InterPro" id="IPR011009">
    <property type="entry name" value="Kinase-like_dom_sf"/>
</dbReference>
<keyword evidence="4" id="KW-0418">Kinase</keyword>
<evidence type="ECO:0000313" key="4">
    <source>
        <dbReference type="EMBL" id="KAK3266741.1"/>
    </source>
</evidence>
<dbReference type="GO" id="GO:0005524">
    <property type="term" value="F:ATP binding"/>
    <property type="evidence" value="ECO:0007669"/>
    <property type="project" value="UniProtKB-KW"/>
</dbReference>
<evidence type="ECO:0000256" key="1">
    <source>
        <dbReference type="ARBA" id="ARBA00022741"/>
    </source>
</evidence>
<dbReference type="PANTHER" id="PTHR48012">
    <property type="entry name" value="STERILE20-LIKE KINASE, ISOFORM B-RELATED"/>
    <property type="match status" value="1"/>
</dbReference>
<protein>
    <submittedName>
        <fullName evidence="4">Serine/threonine-protein kinase sik1</fullName>
    </submittedName>
</protein>
<keyword evidence="2" id="KW-0067">ATP-binding</keyword>
<gene>
    <name evidence="4" type="ORF">CYMTET_24660</name>
</gene>
<keyword evidence="4" id="KW-0808">Transferase</keyword>
<dbReference type="Gene3D" id="1.10.510.10">
    <property type="entry name" value="Transferase(Phosphotransferase) domain 1"/>
    <property type="match status" value="1"/>
</dbReference>